<keyword evidence="9" id="KW-0472">Membrane</keyword>
<evidence type="ECO:0000256" key="3">
    <source>
        <dbReference type="ARBA" id="ARBA00022679"/>
    </source>
</evidence>
<dbReference type="SUPFAM" id="SSF52058">
    <property type="entry name" value="L domain-like"/>
    <property type="match status" value="1"/>
</dbReference>
<protein>
    <recommendedName>
        <fullName evidence="1">non-specific serine/threonine protein kinase</fullName>
        <ecNumber evidence="1">2.7.11.1</ecNumber>
    </recommendedName>
</protein>
<comment type="catalytic activity">
    <reaction evidence="7">
        <text>L-threonyl-[protein] + ATP = O-phospho-L-threonyl-[protein] + ADP + H(+)</text>
        <dbReference type="Rhea" id="RHEA:46608"/>
        <dbReference type="Rhea" id="RHEA-COMP:11060"/>
        <dbReference type="Rhea" id="RHEA-COMP:11605"/>
        <dbReference type="ChEBI" id="CHEBI:15378"/>
        <dbReference type="ChEBI" id="CHEBI:30013"/>
        <dbReference type="ChEBI" id="CHEBI:30616"/>
        <dbReference type="ChEBI" id="CHEBI:61977"/>
        <dbReference type="ChEBI" id="CHEBI:456216"/>
        <dbReference type="EC" id="2.7.11.1"/>
    </reaction>
</comment>
<dbReference type="InterPro" id="IPR051420">
    <property type="entry name" value="Ser_Thr_Kinases_DiverseReg"/>
</dbReference>
<keyword evidence="11" id="KW-1185">Reference proteome</keyword>
<comment type="caution">
    <text evidence="10">The sequence shown here is derived from an EMBL/GenBank/DDBJ whole genome shotgun (WGS) entry which is preliminary data.</text>
</comment>
<keyword evidence="9" id="KW-0812">Transmembrane</keyword>
<dbReference type="Gene3D" id="1.10.510.10">
    <property type="entry name" value="Transferase(Phosphotransferase) domain 1"/>
    <property type="match status" value="1"/>
</dbReference>
<accession>A0A445LUN2</accession>
<keyword evidence="6" id="KW-0067">ATP-binding</keyword>
<dbReference type="GO" id="GO:0005524">
    <property type="term" value="F:ATP binding"/>
    <property type="evidence" value="ECO:0007669"/>
    <property type="project" value="UniProtKB-KW"/>
</dbReference>
<feature type="transmembrane region" description="Helical" evidence="9">
    <location>
        <begin position="86"/>
        <end position="113"/>
    </location>
</feature>
<dbReference type="Pfam" id="PF13855">
    <property type="entry name" value="LRR_8"/>
    <property type="match status" value="1"/>
</dbReference>
<dbReference type="Gene3D" id="3.80.10.10">
    <property type="entry name" value="Ribonuclease Inhibitor"/>
    <property type="match status" value="1"/>
</dbReference>
<keyword evidence="4" id="KW-0547">Nucleotide-binding</keyword>
<keyword evidence="10" id="KW-0675">Receptor</keyword>
<dbReference type="InterPro" id="IPR001611">
    <property type="entry name" value="Leu-rich_rpt"/>
</dbReference>
<dbReference type="InterPro" id="IPR032675">
    <property type="entry name" value="LRR_dom_sf"/>
</dbReference>
<evidence type="ECO:0000256" key="9">
    <source>
        <dbReference type="SAM" id="Phobius"/>
    </source>
</evidence>
<evidence type="ECO:0000256" key="4">
    <source>
        <dbReference type="ARBA" id="ARBA00022741"/>
    </source>
</evidence>
<evidence type="ECO:0000313" key="11">
    <source>
        <dbReference type="Proteomes" id="UP000289340"/>
    </source>
</evidence>
<evidence type="ECO:0000256" key="5">
    <source>
        <dbReference type="ARBA" id="ARBA00022777"/>
    </source>
</evidence>
<comment type="catalytic activity">
    <reaction evidence="8">
        <text>L-seryl-[protein] + ATP = O-phospho-L-seryl-[protein] + ADP + H(+)</text>
        <dbReference type="Rhea" id="RHEA:17989"/>
        <dbReference type="Rhea" id="RHEA-COMP:9863"/>
        <dbReference type="Rhea" id="RHEA-COMP:11604"/>
        <dbReference type="ChEBI" id="CHEBI:15378"/>
        <dbReference type="ChEBI" id="CHEBI:29999"/>
        <dbReference type="ChEBI" id="CHEBI:30616"/>
        <dbReference type="ChEBI" id="CHEBI:83421"/>
        <dbReference type="ChEBI" id="CHEBI:456216"/>
        <dbReference type="EC" id="2.7.11.1"/>
    </reaction>
</comment>
<dbReference type="PANTHER" id="PTHR48005">
    <property type="entry name" value="LEUCINE RICH REPEAT KINASE 2"/>
    <property type="match status" value="1"/>
</dbReference>
<evidence type="ECO:0000256" key="6">
    <source>
        <dbReference type="ARBA" id="ARBA00022840"/>
    </source>
</evidence>
<keyword evidence="3" id="KW-0808">Transferase</keyword>
<evidence type="ECO:0000313" key="10">
    <source>
        <dbReference type="EMBL" id="RZC26916.1"/>
    </source>
</evidence>
<dbReference type="AlphaFoldDB" id="A0A445LUN2"/>
<dbReference type="EMBL" id="QZWG01000002">
    <property type="protein sequence ID" value="RZC26916.1"/>
    <property type="molecule type" value="Genomic_DNA"/>
</dbReference>
<evidence type="ECO:0000256" key="1">
    <source>
        <dbReference type="ARBA" id="ARBA00012513"/>
    </source>
</evidence>
<proteinExistence type="predicted"/>
<keyword evidence="9" id="KW-1133">Transmembrane helix</keyword>
<reference evidence="10 11" key="1">
    <citation type="submission" date="2018-09" db="EMBL/GenBank/DDBJ databases">
        <title>A high-quality reference genome of wild soybean provides a powerful tool to mine soybean genomes.</title>
        <authorList>
            <person name="Xie M."/>
            <person name="Chung C.Y.L."/>
            <person name="Li M.-W."/>
            <person name="Wong F.-L."/>
            <person name="Chan T.-F."/>
            <person name="Lam H.-M."/>
        </authorList>
    </citation>
    <scope>NUCLEOTIDE SEQUENCE [LARGE SCALE GENOMIC DNA]</scope>
    <source>
        <strain evidence="11">cv. W05</strain>
        <tissue evidence="10">Hypocotyl of etiolated seedlings</tissue>
    </source>
</reference>
<keyword evidence="2" id="KW-0723">Serine/threonine-protein kinase</keyword>
<name>A0A445LUN2_GLYSO</name>
<gene>
    <name evidence="10" type="ORF">D0Y65_005204</name>
</gene>
<evidence type="ECO:0000256" key="7">
    <source>
        <dbReference type="ARBA" id="ARBA00047899"/>
    </source>
</evidence>
<sequence length="346" mass="38810">MQRLETLNLWHNNLSGAIPSNFKDMVSLTSLNISNNQLEGSYPNNPGFLKAPFDALKNNKGLCGNASGLVSCPELSHNPHGKMRSVIMLTLVLTLGAVFLVVLIVGVSLCICYRRATKAKKEEVKEEKTQDHYSLWSYGGKIVYENIIEATEDFDDKSHWRRRDCICLKIKTSYPIVQRLFAMRRYGGGILYAALPLHMQRGCFRIRTHDQQVTKAQLYRCTRTASVYKEKLPTGQIVAVKKLHAAPNEETLDLKALQLREENEKCDVFSFGVLCLEIMMGKHPGDLISSLFSGSASNLLLKDVLDQRLPHPEKPDVEEVILIAKIAFACLTEIKSMFSPKHGTSA</sequence>
<dbReference type="SUPFAM" id="SSF56112">
    <property type="entry name" value="Protein kinase-like (PK-like)"/>
    <property type="match status" value="1"/>
</dbReference>
<organism evidence="10 11">
    <name type="scientific">Glycine soja</name>
    <name type="common">Wild soybean</name>
    <dbReference type="NCBI Taxonomy" id="3848"/>
    <lineage>
        <taxon>Eukaryota</taxon>
        <taxon>Viridiplantae</taxon>
        <taxon>Streptophyta</taxon>
        <taxon>Embryophyta</taxon>
        <taxon>Tracheophyta</taxon>
        <taxon>Spermatophyta</taxon>
        <taxon>Magnoliopsida</taxon>
        <taxon>eudicotyledons</taxon>
        <taxon>Gunneridae</taxon>
        <taxon>Pentapetalae</taxon>
        <taxon>rosids</taxon>
        <taxon>fabids</taxon>
        <taxon>Fabales</taxon>
        <taxon>Fabaceae</taxon>
        <taxon>Papilionoideae</taxon>
        <taxon>50 kb inversion clade</taxon>
        <taxon>NPAAA clade</taxon>
        <taxon>indigoferoid/millettioid clade</taxon>
        <taxon>Phaseoleae</taxon>
        <taxon>Glycine</taxon>
        <taxon>Glycine subgen. Soja</taxon>
    </lineage>
</organism>
<dbReference type="InterPro" id="IPR011009">
    <property type="entry name" value="Kinase-like_dom_sf"/>
</dbReference>
<dbReference type="GO" id="GO:0004674">
    <property type="term" value="F:protein serine/threonine kinase activity"/>
    <property type="evidence" value="ECO:0007669"/>
    <property type="project" value="UniProtKB-KW"/>
</dbReference>
<evidence type="ECO:0000256" key="8">
    <source>
        <dbReference type="ARBA" id="ARBA00048679"/>
    </source>
</evidence>
<dbReference type="PANTHER" id="PTHR48005:SF70">
    <property type="entry name" value="MDIS1-INTERACTING RECEPTOR LIKE KINASE 2-LIKE"/>
    <property type="match status" value="1"/>
</dbReference>
<dbReference type="Proteomes" id="UP000289340">
    <property type="component" value="Chromosome 2"/>
</dbReference>
<dbReference type="EC" id="2.7.11.1" evidence="1"/>
<keyword evidence="5 10" id="KW-0418">Kinase</keyword>
<evidence type="ECO:0000256" key="2">
    <source>
        <dbReference type="ARBA" id="ARBA00022527"/>
    </source>
</evidence>